<evidence type="ECO:0000256" key="1">
    <source>
        <dbReference type="SAM" id="MobiDB-lite"/>
    </source>
</evidence>
<sequence length="259" mass="28204">MHLILTGATGLIGSAVLDAMIKMKEVTKISILSRRRVAMAEAANDQRINVIINEDFEKYDAAVLSQLEGAQGCVWALGTHQYGVGRESAPPSPEEPSQDQPPSPEESSQDLPPSPVEPFRFIYVSGLGAETGTSNEYLDHIWCVKGRAEYALATMRKKDAKRFHALSVRPGLVDGRAHEAIQSYIPTAPLMEDMLSSGMMSLRPSILSPTEPLGTFLTKLAMGRYDEVLQVAGNGVQQIGGFPILDNSAFRRMAMLDSI</sequence>
<dbReference type="InterPro" id="IPR036291">
    <property type="entry name" value="NAD(P)-bd_dom_sf"/>
</dbReference>
<dbReference type="EMBL" id="JAQQWI010000006">
    <property type="protein sequence ID" value="KAK8033547.1"/>
    <property type="molecule type" value="Genomic_DNA"/>
</dbReference>
<dbReference type="Gene3D" id="3.40.50.720">
    <property type="entry name" value="NAD(P)-binding Rossmann-like Domain"/>
    <property type="match status" value="2"/>
</dbReference>
<protein>
    <submittedName>
        <fullName evidence="2">Nucleoside-diphosphate-sugar epimerase protein</fullName>
    </submittedName>
</protein>
<organism evidence="2 3">
    <name type="scientific">Apiospora marii</name>
    <dbReference type="NCBI Taxonomy" id="335849"/>
    <lineage>
        <taxon>Eukaryota</taxon>
        <taxon>Fungi</taxon>
        <taxon>Dikarya</taxon>
        <taxon>Ascomycota</taxon>
        <taxon>Pezizomycotina</taxon>
        <taxon>Sordariomycetes</taxon>
        <taxon>Xylariomycetidae</taxon>
        <taxon>Amphisphaeriales</taxon>
        <taxon>Apiosporaceae</taxon>
        <taxon>Apiospora</taxon>
    </lineage>
</organism>
<keyword evidence="3" id="KW-1185">Reference proteome</keyword>
<dbReference type="PANTHER" id="PTHR14097">
    <property type="entry name" value="OXIDOREDUCTASE HTATIP2"/>
    <property type="match status" value="1"/>
</dbReference>
<reference evidence="2 3" key="1">
    <citation type="submission" date="2023-01" db="EMBL/GenBank/DDBJ databases">
        <title>Analysis of 21 Apiospora genomes using comparative genomics revels a genus with tremendous synthesis potential of carbohydrate active enzymes and secondary metabolites.</title>
        <authorList>
            <person name="Sorensen T."/>
        </authorList>
    </citation>
    <scope>NUCLEOTIDE SEQUENCE [LARGE SCALE GENOMIC DNA]</scope>
    <source>
        <strain evidence="2 3">CBS 20057</strain>
    </source>
</reference>
<dbReference type="PANTHER" id="PTHR14097:SF8">
    <property type="entry name" value="NAD(P)-BINDING DOMAIN-CONTAINING PROTEIN"/>
    <property type="match status" value="1"/>
</dbReference>
<name>A0ABR1SH98_9PEZI</name>
<accession>A0ABR1SH98</accession>
<evidence type="ECO:0000313" key="3">
    <source>
        <dbReference type="Proteomes" id="UP001396898"/>
    </source>
</evidence>
<evidence type="ECO:0000313" key="2">
    <source>
        <dbReference type="EMBL" id="KAK8033547.1"/>
    </source>
</evidence>
<proteinExistence type="predicted"/>
<feature type="compositionally biased region" description="Pro residues" evidence="1">
    <location>
        <begin position="90"/>
        <end position="104"/>
    </location>
</feature>
<feature type="region of interest" description="Disordered" evidence="1">
    <location>
        <begin position="84"/>
        <end position="114"/>
    </location>
</feature>
<dbReference type="Proteomes" id="UP001396898">
    <property type="component" value="Unassembled WGS sequence"/>
</dbReference>
<dbReference type="SUPFAM" id="SSF51735">
    <property type="entry name" value="NAD(P)-binding Rossmann-fold domains"/>
    <property type="match status" value="1"/>
</dbReference>
<gene>
    <name evidence="2" type="ORF">PG991_002945</name>
</gene>
<comment type="caution">
    <text evidence="2">The sequence shown here is derived from an EMBL/GenBank/DDBJ whole genome shotgun (WGS) entry which is preliminary data.</text>
</comment>